<evidence type="ECO:0000256" key="1">
    <source>
        <dbReference type="ARBA" id="ARBA00022806"/>
    </source>
</evidence>
<evidence type="ECO:0000313" key="5">
    <source>
        <dbReference type="EMBL" id="KAF4633146.1"/>
    </source>
</evidence>
<feature type="domain" description="Glucose-methanol-choline oxidoreductase N-terminal" evidence="4">
    <location>
        <begin position="1721"/>
        <end position="1735"/>
    </location>
</feature>
<protein>
    <recommendedName>
        <fullName evidence="4">Glucose-methanol-choline oxidoreductase N-terminal domain-containing protein</fullName>
    </recommendedName>
</protein>
<name>A0A8H4W4F5_9HELO</name>
<comment type="caution">
    <text evidence="5">The sequence shown here is derived from an EMBL/GenBank/DDBJ whole genome shotgun (WGS) entry which is preliminary data.</text>
</comment>
<dbReference type="Pfam" id="PF13086">
    <property type="entry name" value="AAA_11"/>
    <property type="match status" value="1"/>
</dbReference>
<evidence type="ECO:0000256" key="3">
    <source>
        <dbReference type="SAM" id="MobiDB-lite"/>
    </source>
</evidence>
<keyword evidence="1" id="KW-0547">Nucleotide-binding</keyword>
<dbReference type="InterPro" id="IPR027417">
    <property type="entry name" value="P-loop_NTPase"/>
</dbReference>
<evidence type="ECO:0000256" key="2">
    <source>
        <dbReference type="SAM" id="Coils"/>
    </source>
</evidence>
<keyword evidence="1" id="KW-0067">ATP-binding</keyword>
<dbReference type="InterPro" id="IPR047187">
    <property type="entry name" value="SF1_C_Upf1"/>
</dbReference>
<dbReference type="GO" id="GO:0031048">
    <property type="term" value="P:regulatory ncRNA-mediated heterochromatin formation"/>
    <property type="evidence" value="ECO:0007669"/>
    <property type="project" value="TreeGrafter"/>
</dbReference>
<dbReference type="Pfam" id="PF00732">
    <property type="entry name" value="GMC_oxred_N"/>
    <property type="match status" value="1"/>
</dbReference>
<feature type="compositionally biased region" description="Basic and acidic residues" evidence="3">
    <location>
        <begin position="275"/>
        <end position="289"/>
    </location>
</feature>
<dbReference type="InterPro" id="IPR041679">
    <property type="entry name" value="DNA2/NAM7-like_C"/>
</dbReference>
<dbReference type="Gene3D" id="3.40.50.300">
    <property type="entry name" value="P-loop containing nucleotide triphosphate hydrolases"/>
    <property type="match status" value="3"/>
</dbReference>
<dbReference type="CDD" id="cd06008">
    <property type="entry name" value="NF-X1-zinc-finger"/>
    <property type="match status" value="1"/>
</dbReference>
<feature type="compositionally biased region" description="Polar residues" evidence="3">
    <location>
        <begin position="1293"/>
        <end position="1303"/>
    </location>
</feature>
<dbReference type="SUPFAM" id="SSF52540">
    <property type="entry name" value="P-loop containing nucleoside triphosphate hydrolases"/>
    <property type="match status" value="1"/>
</dbReference>
<keyword evidence="1" id="KW-0347">Helicase</keyword>
<accession>A0A8H4W4F5</accession>
<dbReference type="Proteomes" id="UP000566819">
    <property type="component" value="Unassembled WGS sequence"/>
</dbReference>
<dbReference type="InterPro" id="IPR000172">
    <property type="entry name" value="GMC_OxRdtase_N"/>
</dbReference>
<keyword evidence="6" id="KW-1185">Reference proteome</keyword>
<dbReference type="OrthoDB" id="409395at2759"/>
<gene>
    <name evidence="5" type="ORF">G7Y89_g4966</name>
</gene>
<dbReference type="InterPro" id="IPR045055">
    <property type="entry name" value="DNA2/NAM7-like"/>
</dbReference>
<feature type="region of interest" description="Disordered" evidence="3">
    <location>
        <begin position="1325"/>
        <end position="1344"/>
    </location>
</feature>
<organism evidence="5 6">
    <name type="scientific">Cudoniella acicularis</name>
    <dbReference type="NCBI Taxonomy" id="354080"/>
    <lineage>
        <taxon>Eukaryota</taxon>
        <taxon>Fungi</taxon>
        <taxon>Dikarya</taxon>
        <taxon>Ascomycota</taxon>
        <taxon>Pezizomycotina</taxon>
        <taxon>Leotiomycetes</taxon>
        <taxon>Helotiales</taxon>
        <taxon>Tricladiaceae</taxon>
        <taxon>Cudoniella</taxon>
    </lineage>
</organism>
<dbReference type="Gene3D" id="3.50.50.60">
    <property type="entry name" value="FAD/NAD(P)-binding domain"/>
    <property type="match status" value="2"/>
</dbReference>
<dbReference type="Pfam" id="PF13087">
    <property type="entry name" value="AAA_12"/>
    <property type="match status" value="1"/>
</dbReference>
<keyword evidence="2" id="KW-0175">Coiled coil</keyword>
<dbReference type="PANTHER" id="PTHR10887">
    <property type="entry name" value="DNA2/NAM7 HELICASE FAMILY"/>
    <property type="match status" value="1"/>
</dbReference>
<dbReference type="PANTHER" id="PTHR10887:SF341">
    <property type="entry name" value="NFX1-TYPE ZINC FINGER-CONTAINING PROTEIN 1"/>
    <property type="match status" value="1"/>
</dbReference>
<dbReference type="GO" id="GO:0050660">
    <property type="term" value="F:flavin adenine dinucleotide binding"/>
    <property type="evidence" value="ECO:0007669"/>
    <property type="project" value="InterPro"/>
</dbReference>
<dbReference type="SUPFAM" id="SSF54373">
    <property type="entry name" value="FAD-linked reductases, C-terminal domain"/>
    <property type="match status" value="1"/>
</dbReference>
<proteinExistence type="predicted"/>
<dbReference type="Gene3D" id="3.30.560.10">
    <property type="entry name" value="Glucose Oxidase, domain 3"/>
    <property type="match status" value="1"/>
</dbReference>
<evidence type="ECO:0000259" key="4">
    <source>
        <dbReference type="PROSITE" id="PS00624"/>
    </source>
</evidence>
<feature type="region of interest" description="Disordered" evidence="3">
    <location>
        <begin position="274"/>
        <end position="298"/>
    </location>
</feature>
<dbReference type="EMBL" id="JAAMPI010000284">
    <property type="protein sequence ID" value="KAF4633146.1"/>
    <property type="molecule type" value="Genomic_DNA"/>
</dbReference>
<dbReference type="SUPFAM" id="SSF51905">
    <property type="entry name" value="FAD/NAD(P)-binding domain"/>
    <property type="match status" value="1"/>
</dbReference>
<dbReference type="PROSITE" id="PS00624">
    <property type="entry name" value="GMC_OXRED_2"/>
    <property type="match status" value="1"/>
</dbReference>
<dbReference type="CDD" id="cd18808">
    <property type="entry name" value="SF1_C_Upf1"/>
    <property type="match status" value="1"/>
</dbReference>
<dbReference type="GO" id="GO:0004386">
    <property type="term" value="F:helicase activity"/>
    <property type="evidence" value="ECO:0007669"/>
    <property type="project" value="InterPro"/>
</dbReference>
<dbReference type="GO" id="GO:0031380">
    <property type="term" value="C:nuclear RNA-directed RNA polymerase complex"/>
    <property type="evidence" value="ECO:0007669"/>
    <property type="project" value="TreeGrafter"/>
</dbReference>
<dbReference type="Pfam" id="PF25396">
    <property type="entry name" value="ZNFX1"/>
    <property type="match status" value="1"/>
</dbReference>
<dbReference type="InterPro" id="IPR036188">
    <property type="entry name" value="FAD/NAD-bd_sf"/>
</dbReference>
<dbReference type="GO" id="GO:0016614">
    <property type="term" value="F:oxidoreductase activity, acting on CH-OH group of donors"/>
    <property type="evidence" value="ECO:0007669"/>
    <property type="project" value="InterPro"/>
</dbReference>
<dbReference type="InterPro" id="IPR057373">
    <property type="entry name" value="ZNFX1"/>
</dbReference>
<feature type="coiled-coil region" evidence="2">
    <location>
        <begin position="751"/>
        <end position="778"/>
    </location>
</feature>
<dbReference type="InterPro" id="IPR041677">
    <property type="entry name" value="DNA2/NAM7_AAA_11"/>
</dbReference>
<sequence length="1954" mass="218001">MAWGGDESMVTLLTLIMPRAGCPINSEIIGNAWLDILYRAGVNIVGYREAEIGFHDEYFDRIPSESSNIARFKLHEEDVPPEALVTLTIDIKRRAVWWDWYHEPDGLAWDALNKFEYFGPSTLPFAYDVWYMYNDGDEWPYRYSAWPCFVPSSTPPTFFPTTSFALLSHNHFIRLRDVAGGISELRKQLSTRSIVPLWRTGRSLATIVTSITFFLNEGTDESKSFCHIFLLKSIHQSCSSPMASGSSTNDILREHIQKPWKLVEYPEAWQNLPETPKKSEICPREDEPQVRSSSPEQWDEYQKDPIYSSRLPHNIIQGPWPSASEYIGSHYQILREDAIAPLRGAVTEFRRRPQMMESRDFYIYTHVNFRGVQLSPIGPAFRVEFSHERAGKRIRWEQSSRLIQGNIVALSPQSDCFQTQCKIAIIAARPILGGLDQNPPQVDLFWGDIKDVAFDPAEEYVMIEARSSYFEASRHMLDAMQKLMTEKFSLANHLVDLDSHIKAPEYVEDHPIMDLSSLVPEEPATKPTKDGTTLKESLFNVDLLRDFPNIPESGMDASQIAALKSMLTKKIAIVQGPPGTGKTFVSVAALKVMLANMQPNDPPIVVSAQTNHALDQLLNHVLAFEPNILRLGGRSSKENKEILKRTLYELRKDTQGVPSQWHSIKQAKAMVENCIEKVKLTLTPLTNHDLLDLSTLLRQGIITQAQHDSLEGDDWEGEEPGLGLAGWLPADQLSLLPRTPPVNTDLEMEEGDIEQEQLQELEAEAGALTQEARDSDREALKGTWLGFSRTVTGRDTGIEDREVKKLLTSHSSLHNIPLAKRGNVYRYFVHKLNSKMRRELKTNFAEYKTAVENARLARWSANVSFVKHIGIKLIGCTTTGLSKYRGILAALEPRTILIEEAAETLEGTIIAGMLDSLQHLILVGDHQQLQAGCNVGALEVEPYYMGVSMFERLVNNSIGYIMLDRQRRMIPDIRKLLCIEPAPFYKNLRDHPSVLDRVDNRPPVPGMGGCDTYFFHHNWPEARNADSSKYNLDEAHMIAGMFSHMVLNGVEPSKITVLTFYNGQRKAILKELKNYHTLRHITYFNCFTVDSYQGEENDIILLSLVRSNFYLGIGFLDNKNRLVVALSRARRGLYMFGNALTLCAAESTEDVVGRDPLWNPLVGHLRKQGRFDLDGGLPITCSRHNKTVMVYEPDDWVVLAGGCNEKCRGTLDCGHPCPYTCHPFEHSQVACREPCPRFLPCGHGCSNECGVDCVCLQCDSDIVDDISALNLDPEPGNDWDSDSNHSPGKGTSRFRQQSSRYSDVRQTTFANTLCNLDSRSNSSAASALRSSSPKPTLSGFPALPPSGVGQNSFVAAPRFTPQAWQEWNAQKADAKFAAKITHEKGKKSNLDPSNMIFNETYQQTAVNEGGRRVKTSRAPIRRKKIAQIKHDLEELESSYDYIVVGGGTSGLTVADRLSEDGTSMPLSPYVTNPPRTFSDQLANTLHKNIETVLVIEYGSLDTSPDILMPSPAINDRNMSRFYDYYTVPQPGLNNQPTTAYAAAIVGGGSAVDHMMFDRGARDDYDNWEKLGNEGWGWDGMLPYFRKSVNFTPPSKEQQDKFGYTYDEAAAYGGNGPIHSSYPPFQWPQQKTQWNAWLDLGIPPTKEGASGHATGLFWIPSALNPTTETRSYSVTGHYFPASLRKNYHLLPGYQARNSSGINSGDGMVATVGAKQEIVLAAGSFGSPVLLQRSGVGPKGLLEKAGIEVKVDLPGVGRNLQDHAASLLLYNYTTNPVPNTQTAASNATFAAEVKALYEQNRTGPLTVGYGNSVVFLPLQTIDPTYLQLITNLTLQNSSAYLPTEYESTLFAGYSAQKSLLLASYASNSSAMLEVFFNGDPTTTLVLQKPLSRGTVSINTTSPFTSPPIIDPKVFLNPLDMQIMISMLKFGRKWFQAPSQASLTPVEVTAGEWGDQR</sequence>
<evidence type="ECO:0000313" key="6">
    <source>
        <dbReference type="Proteomes" id="UP000566819"/>
    </source>
</evidence>
<keyword evidence="1" id="KW-0378">Hydrolase</keyword>
<reference evidence="5 6" key="1">
    <citation type="submission" date="2020-03" db="EMBL/GenBank/DDBJ databases">
        <title>Draft Genome Sequence of Cudoniella acicularis.</title>
        <authorList>
            <person name="Buettner E."/>
            <person name="Kellner H."/>
        </authorList>
    </citation>
    <scope>NUCLEOTIDE SEQUENCE [LARGE SCALE GENOMIC DNA]</scope>
    <source>
        <strain evidence="5 6">DSM 108380</strain>
    </source>
</reference>
<feature type="region of interest" description="Disordered" evidence="3">
    <location>
        <begin position="1269"/>
        <end position="1303"/>
    </location>
</feature>